<dbReference type="InterPro" id="IPR014756">
    <property type="entry name" value="Ig_E-set"/>
</dbReference>
<feature type="domain" description="Arrestin C-terminal-like" evidence="3">
    <location>
        <begin position="188"/>
        <end position="315"/>
    </location>
</feature>
<dbReference type="Proteomes" id="UP000824540">
    <property type="component" value="Unassembled WGS sequence"/>
</dbReference>
<sequence>MIDTVKTLGIVFDDEQKIGYSSGEIVSGHVLLEVSAVTQIEAIKITARGCARVCWNEGPVRASLPISAAMATPLLPHCIKEEVEYFSASQTLTETADGEDRQWVSLEVGRHEFAFRFELPQRPLVTSFSGRHGRVQYWVTALLQRPLLQDQSVHREFPVLGHIDINSPSLLSPISTNKEKMVSFWIFTSGPVSLSVNIERKGYCNGEAIPIYAEIENCSSRLCVPKATIYQIQTFLAKGKTKTYKQAVASVRGNHIPSGSSDSWNGKMLKIPPLSPSILSSALIRVEYILAVMVQIPGARKLKVELPIVMGTVPYAGLGARSASVSSQFSRDMGWLVLALPEEPEAPPNYADVVSEAEFELYTPSLSQSEDLERQLGGPAFAYIQEFRFQPPPVYSEVDPHPIQAPEQPPQPCFPTTPSAVLPF</sequence>
<dbReference type="OrthoDB" id="2333384at2759"/>
<dbReference type="InterPro" id="IPR050357">
    <property type="entry name" value="Arrestin_domain-protein"/>
</dbReference>
<gene>
    <name evidence="4" type="ORF">JZ751_020337</name>
</gene>
<dbReference type="InterPro" id="IPR011022">
    <property type="entry name" value="Arrestin_C-like"/>
</dbReference>
<dbReference type="SMART" id="SM01017">
    <property type="entry name" value="Arrestin_C"/>
    <property type="match status" value="1"/>
</dbReference>
<keyword evidence="5" id="KW-1185">Reference proteome</keyword>
<organism evidence="4 5">
    <name type="scientific">Albula glossodonta</name>
    <name type="common">roundjaw bonefish</name>
    <dbReference type="NCBI Taxonomy" id="121402"/>
    <lineage>
        <taxon>Eukaryota</taxon>
        <taxon>Metazoa</taxon>
        <taxon>Chordata</taxon>
        <taxon>Craniata</taxon>
        <taxon>Vertebrata</taxon>
        <taxon>Euteleostomi</taxon>
        <taxon>Actinopterygii</taxon>
        <taxon>Neopterygii</taxon>
        <taxon>Teleostei</taxon>
        <taxon>Albuliformes</taxon>
        <taxon>Albulidae</taxon>
        <taxon>Albula</taxon>
    </lineage>
</organism>
<feature type="region of interest" description="Disordered" evidence="2">
    <location>
        <begin position="393"/>
        <end position="424"/>
    </location>
</feature>
<dbReference type="GO" id="GO:0005886">
    <property type="term" value="C:plasma membrane"/>
    <property type="evidence" value="ECO:0007669"/>
    <property type="project" value="TreeGrafter"/>
</dbReference>
<dbReference type="GO" id="GO:0015031">
    <property type="term" value="P:protein transport"/>
    <property type="evidence" value="ECO:0007669"/>
    <property type="project" value="TreeGrafter"/>
</dbReference>
<dbReference type="Gene3D" id="2.60.40.640">
    <property type="match status" value="2"/>
</dbReference>
<evidence type="ECO:0000256" key="1">
    <source>
        <dbReference type="ARBA" id="ARBA00005298"/>
    </source>
</evidence>
<comment type="similarity">
    <text evidence="1">Belongs to the arrestin family.</text>
</comment>
<dbReference type="InterPro" id="IPR014752">
    <property type="entry name" value="Arrestin-like_C"/>
</dbReference>
<dbReference type="PANTHER" id="PTHR11188:SF16">
    <property type="entry name" value="ARRESTIN DOMAIN-CONTAINING PROTEIN 4"/>
    <property type="match status" value="1"/>
</dbReference>
<comment type="caution">
    <text evidence="4">The sequence shown here is derived from an EMBL/GenBank/DDBJ whole genome shotgun (WGS) entry which is preliminary data.</text>
</comment>
<dbReference type="Pfam" id="PF02752">
    <property type="entry name" value="Arrestin_C"/>
    <property type="match status" value="1"/>
</dbReference>
<dbReference type="GO" id="GO:1990756">
    <property type="term" value="F:ubiquitin-like ligase-substrate adaptor activity"/>
    <property type="evidence" value="ECO:0007669"/>
    <property type="project" value="TreeGrafter"/>
</dbReference>
<dbReference type="PANTHER" id="PTHR11188">
    <property type="entry name" value="ARRESTIN DOMAIN CONTAINING PROTEIN"/>
    <property type="match status" value="1"/>
</dbReference>
<accession>A0A8T2NK43</accession>
<proteinExistence type="inferred from homology"/>
<dbReference type="GO" id="GO:0005737">
    <property type="term" value="C:cytoplasm"/>
    <property type="evidence" value="ECO:0007669"/>
    <property type="project" value="TreeGrafter"/>
</dbReference>
<evidence type="ECO:0000313" key="4">
    <source>
        <dbReference type="EMBL" id="KAG9340745.1"/>
    </source>
</evidence>
<dbReference type="Pfam" id="PF00339">
    <property type="entry name" value="Arrestin_N"/>
    <property type="match status" value="1"/>
</dbReference>
<dbReference type="SUPFAM" id="SSF81296">
    <property type="entry name" value="E set domains"/>
    <property type="match status" value="2"/>
</dbReference>
<dbReference type="AlphaFoldDB" id="A0A8T2NK43"/>
<dbReference type="EMBL" id="JAFBMS010000040">
    <property type="protein sequence ID" value="KAG9340745.1"/>
    <property type="molecule type" value="Genomic_DNA"/>
</dbReference>
<name>A0A8T2NK43_9TELE</name>
<evidence type="ECO:0000256" key="2">
    <source>
        <dbReference type="SAM" id="MobiDB-lite"/>
    </source>
</evidence>
<evidence type="ECO:0000313" key="5">
    <source>
        <dbReference type="Proteomes" id="UP000824540"/>
    </source>
</evidence>
<evidence type="ECO:0000259" key="3">
    <source>
        <dbReference type="SMART" id="SM01017"/>
    </source>
</evidence>
<dbReference type="InterPro" id="IPR011021">
    <property type="entry name" value="Arrestin-like_N"/>
</dbReference>
<reference evidence="4" key="1">
    <citation type="thesis" date="2021" institute="BYU ScholarsArchive" country="Provo, UT, USA">
        <title>Applications of and Algorithms for Genome Assembly and Genomic Analyses with an Emphasis on Marine Teleosts.</title>
        <authorList>
            <person name="Pickett B.D."/>
        </authorList>
    </citation>
    <scope>NUCLEOTIDE SEQUENCE</scope>
    <source>
        <strain evidence="4">HI-2016</strain>
    </source>
</reference>
<dbReference type="GO" id="GO:0007399">
    <property type="term" value="P:nervous system development"/>
    <property type="evidence" value="ECO:0007669"/>
    <property type="project" value="UniProtKB-ARBA"/>
</dbReference>
<protein>
    <recommendedName>
        <fullName evidence="3">Arrestin C-terminal-like domain-containing protein</fullName>
    </recommendedName>
</protein>